<dbReference type="InterPro" id="IPR001851">
    <property type="entry name" value="ABC_transp_permease"/>
</dbReference>
<evidence type="ECO:0000313" key="10">
    <source>
        <dbReference type="EMBL" id="QCI63309.1"/>
    </source>
</evidence>
<evidence type="ECO:0000256" key="4">
    <source>
        <dbReference type="ARBA" id="ARBA00022692"/>
    </source>
</evidence>
<accession>A0A4D7AQQ9</accession>
<proteinExistence type="inferred from homology"/>
<feature type="transmembrane region" description="Helical" evidence="9">
    <location>
        <begin position="62"/>
        <end position="86"/>
    </location>
</feature>
<feature type="transmembrane region" description="Helical" evidence="9">
    <location>
        <begin position="195"/>
        <end position="215"/>
    </location>
</feature>
<dbReference type="GO" id="GO:0022857">
    <property type="term" value="F:transmembrane transporter activity"/>
    <property type="evidence" value="ECO:0007669"/>
    <property type="project" value="InterPro"/>
</dbReference>
<feature type="transmembrane region" description="Helical" evidence="9">
    <location>
        <begin position="98"/>
        <end position="119"/>
    </location>
</feature>
<dbReference type="RefSeq" id="WP_136958768.1">
    <property type="nucleotide sequence ID" value="NZ_CP039690.1"/>
</dbReference>
<dbReference type="PANTHER" id="PTHR11795">
    <property type="entry name" value="BRANCHED-CHAIN AMINO ACID TRANSPORT SYSTEM PERMEASE PROTEIN LIVH"/>
    <property type="match status" value="1"/>
</dbReference>
<evidence type="ECO:0000256" key="1">
    <source>
        <dbReference type="ARBA" id="ARBA00004651"/>
    </source>
</evidence>
<dbReference type="GO" id="GO:0005886">
    <property type="term" value="C:plasma membrane"/>
    <property type="evidence" value="ECO:0007669"/>
    <property type="project" value="UniProtKB-SubCell"/>
</dbReference>
<evidence type="ECO:0000256" key="5">
    <source>
        <dbReference type="ARBA" id="ARBA00022970"/>
    </source>
</evidence>
<evidence type="ECO:0000256" key="3">
    <source>
        <dbReference type="ARBA" id="ARBA00022475"/>
    </source>
</evidence>
<feature type="transmembrane region" description="Helical" evidence="9">
    <location>
        <begin position="6"/>
        <end position="29"/>
    </location>
</feature>
<keyword evidence="11" id="KW-1185">Reference proteome</keyword>
<dbReference type="CDD" id="cd06582">
    <property type="entry name" value="TM_PBP1_LivH_like"/>
    <property type="match status" value="1"/>
</dbReference>
<keyword evidence="7 9" id="KW-0472">Membrane</keyword>
<keyword evidence="5" id="KW-0029">Amino-acid transport</keyword>
<keyword evidence="6 9" id="KW-1133">Transmembrane helix</keyword>
<gene>
    <name evidence="10" type="ORF">E8M01_03105</name>
</gene>
<organism evidence="10 11">
    <name type="scientific">Phreatobacter stygius</name>
    <dbReference type="NCBI Taxonomy" id="1940610"/>
    <lineage>
        <taxon>Bacteria</taxon>
        <taxon>Pseudomonadati</taxon>
        <taxon>Pseudomonadota</taxon>
        <taxon>Alphaproteobacteria</taxon>
        <taxon>Hyphomicrobiales</taxon>
        <taxon>Phreatobacteraceae</taxon>
        <taxon>Phreatobacter</taxon>
    </lineage>
</organism>
<dbReference type="Proteomes" id="UP000298781">
    <property type="component" value="Chromosome"/>
</dbReference>
<keyword evidence="4 9" id="KW-0812">Transmembrane</keyword>
<evidence type="ECO:0000313" key="11">
    <source>
        <dbReference type="Proteomes" id="UP000298781"/>
    </source>
</evidence>
<protein>
    <submittedName>
        <fullName evidence="10">Branched-chain amino acid ABC transporter permease</fullName>
    </submittedName>
</protein>
<comment type="subcellular location">
    <subcellularLocation>
        <location evidence="1">Cell membrane</location>
        <topology evidence="1">Multi-pass membrane protein</topology>
    </subcellularLocation>
</comment>
<name>A0A4D7AQQ9_9HYPH</name>
<feature type="transmembrane region" description="Helical" evidence="9">
    <location>
        <begin position="139"/>
        <end position="163"/>
    </location>
</feature>
<dbReference type="EMBL" id="CP039690">
    <property type="protein sequence ID" value="QCI63309.1"/>
    <property type="molecule type" value="Genomic_DNA"/>
</dbReference>
<keyword evidence="3" id="KW-1003">Cell membrane</keyword>
<dbReference type="InterPro" id="IPR052157">
    <property type="entry name" value="BCAA_transport_permease"/>
</dbReference>
<evidence type="ECO:0000256" key="8">
    <source>
        <dbReference type="ARBA" id="ARBA00037998"/>
    </source>
</evidence>
<feature type="transmembrane region" description="Helical" evidence="9">
    <location>
        <begin position="269"/>
        <end position="287"/>
    </location>
</feature>
<sequence length="295" mass="30446">MTTTLLIQSLLSGVTNGFVYGLIGLGISVIYRGTRVVNAMQGDFALVAGIVSYLAIERLGAPVLVAFLGGTLAGGAVGWAVELMFVRPTKRRGGTEDSFLLVTLGGAFAVSASTLLFFGRDSHPVRGLGGNGSLDVFDAAIRVHAVWLIVFSVLVVVALRLFYTRTFIGRSIMAASIDADGAATIGINVPMMRTLTFVLGGAVGGIAGVLVSPLITIHYEMGLLLTLKGFTAAIIGTLGNPFGAVLGGLMLGLVEALAIVFVSSGYKDVIAMAFLILIMIAIPNGILGRKGRAGG</sequence>
<evidence type="ECO:0000256" key="2">
    <source>
        <dbReference type="ARBA" id="ARBA00022448"/>
    </source>
</evidence>
<comment type="similarity">
    <text evidence="8">Belongs to the binding-protein-dependent transport system permease family. LivHM subfamily.</text>
</comment>
<dbReference type="AlphaFoldDB" id="A0A4D7AQQ9"/>
<dbReference type="OrthoDB" id="9779023at2"/>
<dbReference type="PANTHER" id="PTHR11795:SF450">
    <property type="entry name" value="ABC TRANSPORTER PERMEASE PROTEIN"/>
    <property type="match status" value="1"/>
</dbReference>
<reference evidence="10 11" key="1">
    <citation type="submission" date="2019-04" db="EMBL/GenBank/DDBJ databases">
        <title>Phreatobacter aquaticus sp. nov.</title>
        <authorList>
            <person name="Choi A."/>
        </authorList>
    </citation>
    <scope>NUCLEOTIDE SEQUENCE [LARGE SCALE GENOMIC DNA]</scope>
    <source>
        <strain evidence="10 11">KCTC 52518</strain>
    </source>
</reference>
<evidence type="ECO:0000256" key="7">
    <source>
        <dbReference type="ARBA" id="ARBA00023136"/>
    </source>
</evidence>
<dbReference type="KEGG" id="pstg:E8M01_03105"/>
<evidence type="ECO:0000256" key="9">
    <source>
        <dbReference type="SAM" id="Phobius"/>
    </source>
</evidence>
<evidence type="ECO:0000256" key="6">
    <source>
        <dbReference type="ARBA" id="ARBA00022989"/>
    </source>
</evidence>
<dbReference type="Pfam" id="PF02653">
    <property type="entry name" value="BPD_transp_2"/>
    <property type="match status" value="1"/>
</dbReference>
<keyword evidence="2" id="KW-0813">Transport</keyword>
<dbReference type="GO" id="GO:0006865">
    <property type="term" value="P:amino acid transport"/>
    <property type="evidence" value="ECO:0007669"/>
    <property type="project" value="UniProtKB-KW"/>
</dbReference>